<keyword evidence="2" id="KW-1185">Reference proteome</keyword>
<name>A0A6G1GIF2_9PEZI</name>
<sequence>MKSRLTRGGKKSGIPGWRRLSPTCLRRRNKAILNKPQMFSGDKSTYMVWKGAMRKKIQVDGDAMGIRGNAVVYMSSFCDGQAGMYLQPYDDRIAAGQMSLEEFWSFMDARYEDTHRQKRA</sequence>
<dbReference type="AlphaFoldDB" id="A0A6G1GIF2"/>
<organism evidence="1 2">
    <name type="scientific">Aulographum hederae CBS 113979</name>
    <dbReference type="NCBI Taxonomy" id="1176131"/>
    <lineage>
        <taxon>Eukaryota</taxon>
        <taxon>Fungi</taxon>
        <taxon>Dikarya</taxon>
        <taxon>Ascomycota</taxon>
        <taxon>Pezizomycotina</taxon>
        <taxon>Dothideomycetes</taxon>
        <taxon>Pleosporomycetidae</taxon>
        <taxon>Aulographales</taxon>
        <taxon>Aulographaceae</taxon>
    </lineage>
</organism>
<protein>
    <submittedName>
        <fullName evidence="1">Uncharacterized protein</fullName>
    </submittedName>
</protein>
<gene>
    <name evidence="1" type="ORF">K402DRAFT_468131</name>
</gene>
<evidence type="ECO:0000313" key="2">
    <source>
        <dbReference type="Proteomes" id="UP000800041"/>
    </source>
</evidence>
<accession>A0A6G1GIF2</accession>
<feature type="non-terminal residue" evidence="1">
    <location>
        <position position="120"/>
    </location>
</feature>
<reference evidence="1" key="1">
    <citation type="journal article" date="2020" name="Stud. Mycol.">
        <title>101 Dothideomycetes genomes: a test case for predicting lifestyles and emergence of pathogens.</title>
        <authorList>
            <person name="Haridas S."/>
            <person name="Albert R."/>
            <person name="Binder M."/>
            <person name="Bloem J."/>
            <person name="Labutti K."/>
            <person name="Salamov A."/>
            <person name="Andreopoulos B."/>
            <person name="Baker S."/>
            <person name="Barry K."/>
            <person name="Bills G."/>
            <person name="Bluhm B."/>
            <person name="Cannon C."/>
            <person name="Castanera R."/>
            <person name="Culley D."/>
            <person name="Daum C."/>
            <person name="Ezra D."/>
            <person name="Gonzalez J."/>
            <person name="Henrissat B."/>
            <person name="Kuo A."/>
            <person name="Liang C."/>
            <person name="Lipzen A."/>
            <person name="Lutzoni F."/>
            <person name="Magnuson J."/>
            <person name="Mondo S."/>
            <person name="Nolan M."/>
            <person name="Ohm R."/>
            <person name="Pangilinan J."/>
            <person name="Park H.-J."/>
            <person name="Ramirez L."/>
            <person name="Alfaro M."/>
            <person name="Sun H."/>
            <person name="Tritt A."/>
            <person name="Yoshinaga Y."/>
            <person name="Zwiers L.-H."/>
            <person name="Turgeon B."/>
            <person name="Goodwin S."/>
            <person name="Spatafora J."/>
            <person name="Crous P."/>
            <person name="Grigoriev I."/>
        </authorList>
    </citation>
    <scope>NUCLEOTIDE SEQUENCE</scope>
    <source>
        <strain evidence="1">CBS 113979</strain>
    </source>
</reference>
<dbReference type="EMBL" id="ML977245">
    <property type="protein sequence ID" value="KAF1980610.1"/>
    <property type="molecule type" value="Genomic_DNA"/>
</dbReference>
<evidence type="ECO:0000313" key="1">
    <source>
        <dbReference type="EMBL" id="KAF1980610.1"/>
    </source>
</evidence>
<proteinExistence type="predicted"/>
<dbReference type="Proteomes" id="UP000800041">
    <property type="component" value="Unassembled WGS sequence"/>
</dbReference>